<dbReference type="OrthoDB" id="7998414at2"/>
<dbReference type="EMBL" id="LABY01000066">
    <property type="protein sequence ID" value="KMO38918.1"/>
    <property type="molecule type" value="Genomic_DNA"/>
</dbReference>
<accession>A0A0J6T012</accession>
<organism evidence="1 2">
    <name type="scientific">Methylobacterium variabile</name>
    <dbReference type="NCBI Taxonomy" id="298794"/>
    <lineage>
        <taxon>Bacteria</taxon>
        <taxon>Pseudomonadati</taxon>
        <taxon>Pseudomonadota</taxon>
        <taxon>Alphaproteobacteria</taxon>
        <taxon>Hyphomicrobiales</taxon>
        <taxon>Methylobacteriaceae</taxon>
        <taxon>Methylobacterium</taxon>
    </lineage>
</organism>
<dbReference type="PATRIC" id="fig|298794.3.peg.6800"/>
<keyword evidence="2" id="KW-1185">Reference proteome</keyword>
<dbReference type="RefSeq" id="WP_048444208.1">
    <property type="nucleotide sequence ID" value="NZ_LABY01000066.1"/>
</dbReference>
<evidence type="ECO:0000313" key="1">
    <source>
        <dbReference type="EMBL" id="KMO38918.1"/>
    </source>
</evidence>
<comment type="caution">
    <text evidence="1">The sequence shown here is derived from an EMBL/GenBank/DDBJ whole genome shotgun (WGS) entry which is preliminary data.</text>
</comment>
<gene>
    <name evidence="1" type="ORF">VQ02_10885</name>
</gene>
<reference evidence="1 2" key="1">
    <citation type="submission" date="2015-03" db="EMBL/GenBank/DDBJ databases">
        <title>Genome sequencing of Methylobacterium variabile DSM 16961.</title>
        <authorList>
            <person name="Chaudhry V."/>
            <person name="Patil P.B."/>
        </authorList>
    </citation>
    <scope>NUCLEOTIDE SEQUENCE [LARGE SCALE GENOMIC DNA]</scope>
    <source>
        <strain evidence="1 2">DSM 16961</strain>
    </source>
</reference>
<name>A0A0J6T012_9HYPH</name>
<evidence type="ECO:0000313" key="2">
    <source>
        <dbReference type="Proteomes" id="UP000035955"/>
    </source>
</evidence>
<dbReference type="Proteomes" id="UP000035955">
    <property type="component" value="Unassembled WGS sequence"/>
</dbReference>
<protein>
    <submittedName>
        <fullName evidence="1">Uncharacterized protein</fullName>
    </submittedName>
</protein>
<proteinExistence type="predicted"/>
<dbReference type="AlphaFoldDB" id="A0A0J6T012"/>
<sequence length="78" mass="8922">MLAGRTDTDDFFETLLRRLITDAVIGGITHGNSRDDRLVIRLRQYDKRARLERLSSQTRQVIASALRLLGEEPEVVRA</sequence>